<evidence type="ECO:0000256" key="3">
    <source>
        <dbReference type="SAM" id="MobiDB-lite"/>
    </source>
</evidence>
<dbReference type="InterPro" id="IPR000330">
    <property type="entry name" value="SNF2_N"/>
</dbReference>
<keyword evidence="8" id="KW-1185">Reference proteome</keyword>
<keyword evidence="7" id="KW-0067">ATP-binding</keyword>
<dbReference type="GO" id="GO:0004386">
    <property type="term" value="F:helicase activity"/>
    <property type="evidence" value="ECO:0007669"/>
    <property type="project" value="UniProtKB-KW"/>
</dbReference>
<dbReference type="InterPro" id="IPR013663">
    <property type="entry name" value="Helicase_SWF/SNF/SWI_bac"/>
</dbReference>
<keyword evidence="2" id="KW-0863">Zinc-finger</keyword>
<feature type="domain" description="Helicase ATP-binding" evidence="5">
    <location>
        <begin position="652"/>
        <end position="816"/>
    </location>
</feature>
<sequence>MDSTLTIRCADEFTPKLMTDGRELFRRGCVEIRDIGTHGAKAYVRGRKSPFYVVGLSFEDLDLHELGASCECARWERGYPCKHVWALITACGTHGIGRDRDDPLVIFECDPSAIQIGDSVLAENGGGGRSKAGGRKKKRGAPRWRQQLEAISDSSRDYDQSFEPEFHTQVLTDVQHWFVINLADQVEQDELHIKLFQATKKKDGHWSKLKPASIRVGDIDKLRDPSERAALRLLRPINTNSYGYGSYGEYMATGLFQVRRDTAAMTMQTLAETGRLVWSLEATRSVLDPQPLSWDEADPYSLSVQIAPHVGDDGKTRVRVEPALVRGEQRLPIAEVLAATDSGVILLADRACPLQPEQAAAVRRWQATETIDVPLPSLPTLMDAAVSWLGVDLELHPELPLEMDCPQPQPRLHLSSPDAHQSRLHAEVLMVYGEETIHHASPQRMRWDRQAKRLMQRDLEAEQRHVSLLPAEVFRRSSFNGLEIQRESLPGLVAELSAAGWEVIADGNVMRRAGSFNVAVESGQDWFDLNASADFDGVTASLPELLAALRKGQDFIVLDDGSHGMLPEQWLSQFADLDKTGEVTDESIRFTKTQALLLDAMLSEQEDVSLDRAFNAWCEKLNSFSGIEPVDAPEGFTGTLREYQQLGLGWFQFLQDFRLGGCLADDMGLGKTIQVLAMLEQRRSRRLQKGETRLPSLIVVPKSLVFNWMEEAAKFAPQLKMLNYTGTGRELLRDQLGDCDCVVTTYGTLRNDAAFIREQPFDYAILDEAQAIKNPRSLAAKATRLVNSEHRLAMTGTPVENHLGDLWSLFDFLNPGMLGQTVGAAGSGAGAESEERLGHIAKALRPFILRRTKEQVLTELPQKTEQTLYCDMEPKQSKMYNELRDHYRAVISKKVETDGLAKSKIHVLEALLRLRQAACDPRLVNPDAKVTGAKIARLVEQLQEVVSEGHKALVFSQFTSLLSLVRGELDKDGMQYEYLDGKTRHRAEHVKRFQEQDDCSLFLISLKAGGHGLNLTAADYVFILDPWWNPAVEAQAIDRAHRMGQTKPVMAYRMICRGTVEEKIVELQASKRKLADAIISQEKSLISNLSSEDLKMLFA</sequence>
<dbReference type="SMART" id="SM00490">
    <property type="entry name" value="HELICc"/>
    <property type="match status" value="1"/>
</dbReference>
<reference evidence="7 8" key="1">
    <citation type="submission" date="2019-08" db="EMBL/GenBank/DDBJ databases">
        <title>Deep-cultivation of Planctomycetes and their phenomic and genomic characterization uncovers novel biology.</title>
        <authorList>
            <person name="Wiegand S."/>
            <person name="Jogler M."/>
            <person name="Boedeker C."/>
            <person name="Pinto D."/>
            <person name="Vollmers J."/>
            <person name="Rivas-Marin E."/>
            <person name="Kohn T."/>
            <person name="Peeters S.H."/>
            <person name="Heuer A."/>
            <person name="Rast P."/>
            <person name="Oberbeckmann S."/>
            <person name="Bunk B."/>
            <person name="Jeske O."/>
            <person name="Meyerdierks A."/>
            <person name="Storesund J.E."/>
            <person name="Kallscheuer N."/>
            <person name="Luecker S."/>
            <person name="Lage O.M."/>
            <person name="Pohl T."/>
            <person name="Merkel B.J."/>
            <person name="Hornburger P."/>
            <person name="Mueller R.-W."/>
            <person name="Bruemmer F."/>
            <person name="Labrenz M."/>
            <person name="Spormann A.M."/>
            <person name="Op den Camp H."/>
            <person name="Overmann J."/>
            <person name="Amann R."/>
            <person name="Jetten M.S.M."/>
            <person name="Mascher T."/>
            <person name="Medema M.H."/>
            <person name="Devos D.P."/>
            <person name="Kaster A.-K."/>
            <person name="Ovreas L."/>
            <person name="Rohde M."/>
            <person name="Galperin M.Y."/>
            <person name="Jogler C."/>
        </authorList>
    </citation>
    <scope>NUCLEOTIDE SEQUENCE [LARGE SCALE GENOMIC DNA]</scope>
    <source>
        <strain evidence="7 8">UC8</strain>
    </source>
</reference>
<dbReference type="GO" id="GO:0005524">
    <property type="term" value="F:ATP binding"/>
    <property type="evidence" value="ECO:0007669"/>
    <property type="project" value="InterPro"/>
</dbReference>
<feature type="compositionally biased region" description="Basic residues" evidence="3">
    <location>
        <begin position="132"/>
        <end position="142"/>
    </location>
</feature>
<dbReference type="PROSITE" id="PS51194">
    <property type="entry name" value="HELICASE_CTER"/>
    <property type="match status" value="1"/>
</dbReference>
<dbReference type="Gene3D" id="3.40.50.10810">
    <property type="entry name" value="Tandem AAA-ATPase domain"/>
    <property type="match status" value="1"/>
</dbReference>
<dbReference type="PANTHER" id="PTHR10799">
    <property type="entry name" value="SNF2/RAD54 HELICASE FAMILY"/>
    <property type="match status" value="1"/>
</dbReference>
<dbReference type="OrthoDB" id="9814088at2"/>
<keyword evidence="2" id="KW-0479">Metal-binding</keyword>
<dbReference type="InterPro" id="IPR038718">
    <property type="entry name" value="SNF2-like_sf"/>
</dbReference>
<dbReference type="Pfam" id="PF00271">
    <property type="entry name" value="Helicase_C"/>
    <property type="match status" value="1"/>
</dbReference>
<evidence type="ECO:0000313" key="8">
    <source>
        <dbReference type="Proteomes" id="UP000325286"/>
    </source>
</evidence>
<gene>
    <name evidence="7" type="ORF">UC8_57540</name>
</gene>
<dbReference type="InterPro" id="IPR049730">
    <property type="entry name" value="SNF2/RAD54-like_C"/>
</dbReference>
<feature type="domain" description="SWIM-type" evidence="4">
    <location>
        <begin position="52"/>
        <end position="92"/>
    </location>
</feature>
<dbReference type="Proteomes" id="UP000325286">
    <property type="component" value="Chromosome"/>
</dbReference>
<evidence type="ECO:0000256" key="1">
    <source>
        <dbReference type="ARBA" id="ARBA00022801"/>
    </source>
</evidence>
<keyword evidence="7" id="KW-0347">Helicase</keyword>
<dbReference type="Gene3D" id="3.40.50.300">
    <property type="entry name" value="P-loop containing nucleotide triphosphate hydrolases"/>
    <property type="match status" value="1"/>
</dbReference>
<feature type="region of interest" description="Disordered" evidence="3">
    <location>
        <begin position="120"/>
        <end position="145"/>
    </location>
</feature>
<evidence type="ECO:0000256" key="2">
    <source>
        <dbReference type="PROSITE-ProRule" id="PRU00325"/>
    </source>
</evidence>
<dbReference type="SUPFAM" id="SSF52540">
    <property type="entry name" value="P-loop containing nucleoside triphosphate hydrolases"/>
    <property type="match status" value="2"/>
</dbReference>
<name>A0A5B9R9K8_9BACT</name>
<dbReference type="InterPro" id="IPR027417">
    <property type="entry name" value="P-loop_NTPase"/>
</dbReference>
<evidence type="ECO:0000259" key="4">
    <source>
        <dbReference type="PROSITE" id="PS50966"/>
    </source>
</evidence>
<accession>A0A5B9R9K8</accession>
<protein>
    <submittedName>
        <fullName evidence="7">ATP-dependent helicase HepA</fullName>
    </submittedName>
</protein>
<dbReference type="InterPro" id="IPR014001">
    <property type="entry name" value="Helicase_ATP-bd"/>
</dbReference>
<keyword evidence="7" id="KW-0547">Nucleotide-binding</keyword>
<dbReference type="CDD" id="cd18793">
    <property type="entry name" value="SF2_C_SNF"/>
    <property type="match status" value="1"/>
</dbReference>
<dbReference type="InterPro" id="IPR007527">
    <property type="entry name" value="Znf_SWIM"/>
</dbReference>
<evidence type="ECO:0000259" key="5">
    <source>
        <dbReference type="PROSITE" id="PS51192"/>
    </source>
</evidence>
<dbReference type="Pfam" id="PF04434">
    <property type="entry name" value="SWIM"/>
    <property type="match status" value="1"/>
</dbReference>
<dbReference type="AlphaFoldDB" id="A0A5B9R9K8"/>
<dbReference type="GO" id="GO:0016787">
    <property type="term" value="F:hydrolase activity"/>
    <property type="evidence" value="ECO:0007669"/>
    <property type="project" value="UniProtKB-KW"/>
</dbReference>
<dbReference type="PROSITE" id="PS51192">
    <property type="entry name" value="HELICASE_ATP_BIND_1"/>
    <property type="match status" value="1"/>
</dbReference>
<dbReference type="Pfam" id="PF00176">
    <property type="entry name" value="SNF2-rel_dom"/>
    <property type="match status" value="1"/>
</dbReference>
<keyword evidence="1" id="KW-0378">Hydrolase</keyword>
<dbReference type="EMBL" id="CP042914">
    <property type="protein sequence ID" value="QEG43701.1"/>
    <property type="molecule type" value="Genomic_DNA"/>
</dbReference>
<evidence type="ECO:0000313" key="7">
    <source>
        <dbReference type="EMBL" id="QEG43701.1"/>
    </source>
</evidence>
<organism evidence="7 8">
    <name type="scientific">Roseimaritima ulvae</name>
    <dbReference type="NCBI Taxonomy" id="980254"/>
    <lineage>
        <taxon>Bacteria</taxon>
        <taxon>Pseudomonadati</taxon>
        <taxon>Planctomycetota</taxon>
        <taxon>Planctomycetia</taxon>
        <taxon>Pirellulales</taxon>
        <taxon>Pirellulaceae</taxon>
        <taxon>Roseimaritima</taxon>
    </lineage>
</organism>
<keyword evidence="2" id="KW-0862">Zinc</keyword>
<dbReference type="PROSITE" id="PS50966">
    <property type="entry name" value="ZF_SWIM"/>
    <property type="match status" value="1"/>
</dbReference>
<dbReference type="SMART" id="SM00487">
    <property type="entry name" value="DEXDc"/>
    <property type="match status" value="1"/>
</dbReference>
<proteinExistence type="predicted"/>
<dbReference type="InterPro" id="IPR001650">
    <property type="entry name" value="Helicase_C-like"/>
</dbReference>
<dbReference type="Pfam" id="PF08455">
    <property type="entry name" value="SNF2_assoc"/>
    <property type="match status" value="1"/>
</dbReference>
<evidence type="ECO:0000259" key="6">
    <source>
        <dbReference type="PROSITE" id="PS51194"/>
    </source>
</evidence>
<dbReference type="RefSeq" id="WP_068140880.1">
    <property type="nucleotide sequence ID" value="NZ_CP042914.1"/>
</dbReference>
<dbReference type="GO" id="GO:0008270">
    <property type="term" value="F:zinc ion binding"/>
    <property type="evidence" value="ECO:0007669"/>
    <property type="project" value="UniProtKB-KW"/>
</dbReference>
<feature type="domain" description="Helicase C-terminal" evidence="6">
    <location>
        <begin position="938"/>
        <end position="1086"/>
    </location>
</feature>
<dbReference type="KEGG" id="rul:UC8_57540"/>